<dbReference type="Gene3D" id="3.40.50.2300">
    <property type="match status" value="1"/>
</dbReference>
<dbReference type="SMART" id="SM00226">
    <property type="entry name" value="LMWPc"/>
    <property type="match status" value="1"/>
</dbReference>
<dbReference type="AlphaFoldDB" id="A0A970B7P2"/>
<dbReference type="Proteomes" id="UP000653472">
    <property type="component" value="Unassembled WGS sequence"/>
</dbReference>
<dbReference type="SUPFAM" id="SSF52788">
    <property type="entry name" value="Phosphotyrosine protein phosphatases I"/>
    <property type="match status" value="1"/>
</dbReference>
<dbReference type="EMBL" id="JAAVXB010000012">
    <property type="protein sequence ID" value="NKF24113.1"/>
    <property type="molecule type" value="Genomic_DNA"/>
</dbReference>
<evidence type="ECO:0000313" key="2">
    <source>
        <dbReference type="EMBL" id="NKF24113.1"/>
    </source>
</evidence>
<comment type="caution">
    <text evidence="2">The sequence shown here is derived from an EMBL/GenBank/DDBJ whole genome shotgun (WGS) entry which is preliminary data.</text>
</comment>
<reference evidence="2" key="1">
    <citation type="submission" date="2020-03" db="EMBL/GenBank/DDBJ databases">
        <title>Solimonas marina sp. nov., isolated from deep seawater of the Pacific Ocean.</title>
        <authorList>
            <person name="Liu X."/>
            <person name="Lai Q."/>
            <person name="Sun F."/>
            <person name="Gai Y."/>
            <person name="Li G."/>
            <person name="Shao Z."/>
        </authorList>
    </citation>
    <scope>NUCLEOTIDE SEQUENCE</scope>
    <source>
        <strain evidence="2">C16B3</strain>
    </source>
</reference>
<protein>
    <submittedName>
        <fullName evidence="2">Phosphotyrosine protein phosphatase</fullName>
    </submittedName>
</protein>
<gene>
    <name evidence="2" type="ORF">G7Y82_17510</name>
</gene>
<dbReference type="InterPro" id="IPR023485">
    <property type="entry name" value="Ptyr_pPase"/>
</dbReference>
<sequence length="118" mass="12894">MKNVLFICGKNRLRSPTAEALFAHWPGIAVASAGVNHDADCRVDAELLQWADIIIAMERRHRSKLQVRFRAVLNGKPIICLGIPDDYEYMAPALVAILEAKVPRYLPAAGPASGASRS</sequence>
<feature type="domain" description="Phosphotyrosine protein phosphatase I" evidence="1">
    <location>
        <begin position="2"/>
        <end position="104"/>
    </location>
</feature>
<dbReference type="InterPro" id="IPR016919">
    <property type="entry name" value="UCP029416_PTP"/>
</dbReference>
<dbReference type="InterPro" id="IPR036196">
    <property type="entry name" value="Ptyr_pPase_sf"/>
</dbReference>
<dbReference type="PIRSF" id="PIRSF029416">
    <property type="entry name" value="UCP029416_PTP"/>
    <property type="match status" value="1"/>
</dbReference>
<keyword evidence="3" id="KW-1185">Reference proteome</keyword>
<proteinExistence type="predicted"/>
<organism evidence="2 3">
    <name type="scientific">Solimonas marina</name>
    <dbReference type="NCBI Taxonomy" id="2714601"/>
    <lineage>
        <taxon>Bacteria</taxon>
        <taxon>Pseudomonadati</taxon>
        <taxon>Pseudomonadota</taxon>
        <taxon>Gammaproteobacteria</taxon>
        <taxon>Nevskiales</taxon>
        <taxon>Nevskiaceae</taxon>
        <taxon>Solimonas</taxon>
    </lineage>
</organism>
<evidence type="ECO:0000313" key="3">
    <source>
        <dbReference type="Proteomes" id="UP000653472"/>
    </source>
</evidence>
<accession>A0A970B7P2</accession>
<name>A0A970B7P2_9GAMM</name>
<dbReference type="RefSeq" id="WP_168149443.1">
    <property type="nucleotide sequence ID" value="NZ_JAAVXB010000012.1"/>
</dbReference>
<evidence type="ECO:0000259" key="1">
    <source>
        <dbReference type="SMART" id="SM00226"/>
    </source>
</evidence>